<dbReference type="GeneID" id="140013775"/>
<dbReference type="Gene3D" id="2.40.70.10">
    <property type="entry name" value="Acid Proteases"/>
    <property type="match status" value="1"/>
</dbReference>
<dbReference type="RefSeq" id="XP_071919987.1">
    <property type="nucleotide sequence ID" value="XM_072063886.1"/>
</dbReference>
<evidence type="ECO:0000313" key="2">
    <source>
        <dbReference type="RefSeq" id="XP_071919987.1"/>
    </source>
</evidence>
<organism evidence="1 2">
    <name type="scientific">Coffea arabica</name>
    <name type="common">Arabian coffee</name>
    <dbReference type="NCBI Taxonomy" id="13443"/>
    <lineage>
        <taxon>Eukaryota</taxon>
        <taxon>Viridiplantae</taxon>
        <taxon>Streptophyta</taxon>
        <taxon>Embryophyta</taxon>
        <taxon>Tracheophyta</taxon>
        <taxon>Spermatophyta</taxon>
        <taxon>Magnoliopsida</taxon>
        <taxon>eudicotyledons</taxon>
        <taxon>Gunneridae</taxon>
        <taxon>Pentapetalae</taxon>
        <taxon>asterids</taxon>
        <taxon>lamiids</taxon>
        <taxon>Gentianales</taxon>
        <taxon>Rubiaceae</taxon>
        <taxon>Ixoroideae</taxon>
        <taxon>Gardenieae complex</taxon>
        <taxon>Bertiereae - Coffeeae clade</taxon>
        <taxon>Coffeeae</taxon>
        <taxon>Coffea</taxon>
    </lineage>
</organism>
<proteinExistence type="predicted"/>
<evidence type="ECO:0008006" key="3">
    <source>
        <dbReference type="Google" id="ProtNLM"/>
    </source>
</evidence>
<keyword evidence="1" id="KW-1185">Reference proteome</keyword>
<dbReference type="CDD" id="cd00303">
    <property type="entry name" value="retropepsin_like"/>
    <property type="match status" value="1"/>
</dbReference>
<dbReference type="PANTHER" id="PTHR33240:SF15">
    <property type="entry name" value="GAG-PRO-LIKE PROTEIN"/>
    <property type="match status" value="1"/>
</dbReference>
<sequence length="304" mass="34301">MGENPSKRLKIYEEIIYGPEDAIPLASNNHETIVIKIITCNYKVKNMYIDNGSIIDVLYYKTFKKLQLEDKQLIPVRTSLIGFAGPSIQPKGMITVIVTVGVSPKSRTVTINFAVVKEPSSYNMILERPTLNTLRAVCSTPHLNMKFLMPAGVAEVLEDPEVTRICYTASLKDKEKLVGQTAYLEPWEPTEKKKRLETDKGLQELPISPERPDYVVKIGSCLKELTKKVLESLLTEYAEIFTWSAEDMLEISSELAVHKLHVDSSAQPVKQKKRNFAPARNKVVKDKVGKLLEAKIVKEVFYST</sequence>
<dbReference type="Gene3D" id="3.10.10.10">
    <property type="entry name" value="HIV Type 1 Reverse Transcriptase, subunit A, domain 1"/>
    <property type="match status" value="1"/>
</dbReference>
<dbReference type="Proteomes" id="UP001652660">
    <property type="component" value="Chromosome 8c"/>
</dbReference>
<protein>
    <recommendedName>
        <fullName evidence="3">Reverse transcriptase domain-containing protein</fullName>
    </recommendedName>
</protein>
<gene>
    <name evidence="2" type="primary">LOC140013775</name>
</gene>
<dbReference type="PANTHER" id="PTHR33240">
    <property type="entry name" value="OS08G0508500 PROTEIN"/>
    <property type="match status" value="1"/>
</dbReference>
<evidence type="ECO:0000313" key="1">
    <source>
        <dbReference type="Proteomes" id="UP001652660"/>
    </source>
</evidence>
<dbReference type="InterPro" id="IPR021109">
    <property type="entry name" value="Peptidase_aspartic_dom_sf"/>
</dbReference>
<reference evidence="2" key="1">
    <citation type="submission" date="2025-08" db="UniProtKB">
        <authorList>
            <consortium name="RefSeq"/>
        </authorList>
    </citation>
    <scope>IDENTIFICATION</scope>
    <source>
        <tissue evidence="2">Leaves</tissue>
    </source>
</reference>
<accession>A0ABM4VKC7</accession>
<name>A0ABM4VKC7_COFAR</name>